<accession>A0A2U0SEN2</accession>
<name>A0A2U0SEN2_9SPHN</name>
<sequence length="404" mass="44693">MSPLPHAEQRQRVLFYLPMITNWWFVHIVEPLIRRVAEQHEVHVLAPVPWRGTGLGPEELGRCTDLSDVHWYMMDGADHPSTRTVPEDAEGLIAFVRGLAPDVVLCRTADHATVQHFPGSVRLLMEGRYEPFAPPPRWLQLAGRPHDHGLLAPMAAAEAARLKAMIAPAWERLQRRLAPAPGEREALFARFGIAADRPVLLLPLECETDDNFFAMHRLVTRPNSSLVSALSAQLGDRFTLVASNHPLNDAHVDAASLIETVGACDNVVLLPPRIGMLPATLAMARHADGMMVGDSKTFALAAFFGVPMQRETRFATGDWLQPYRAMAPFLEDIAAGTARRPDPEQARLWFAQYLLNDAIDPLARDDDVLAHVARPFDPDRWDAALARLAQTLPALFADEAQASG</sequence>
<proteinExistence type="predicted"/>
<dbReference type="OrthoDB" id="7528178at2"/>
<evidence type="ECO:0000313" key="1">
    <source>
        <dbReference type="EMBL" id="PVX29836.1"/>
    </source>
</evidence>
<organism evidence="1 2">
    <name type="scientific">Sphingomonas pokkalii</name>
    <dbReference type="NCBI Taxonomy" id="2175090"/>
    <lineage>
        <taxon>Bacteria</taxon>
        <taxon>Pseudomonadati</taxon>
        <taxon>Pseudomonadota</taxon>
        <taxon>Alphaproteobacteria</taxon>
        <taxon>Sphingomonadales</taxon>
        <taxon>Sphingomonadaceae</taxon>
        <taxon>Sphingomonas</taxon>
    </lineage>
</organism>
<protein>
    <recommendedName>
        <fullName evidence="3">Capsular biosynthesis protein</fullName>
    </recommendedName>
</protein>
<dbReference type="EMBL" id="QENQ01000001">
    <property type="protein sequence ID" value="PVX29836.1"/>
    <property type="molecule type" value="Genomic_DNA"/>
</dbReference>
<dbReference type="AlphaFoldDB" id="A0A2U0SEN2"/>
<dbReference type="RefSeq" id="WP_116469255.1">
    <property type="nucleotide sequence ID" value="NZ_QENQ01000001.1"/>
</dbReference>
<reference evidence="1 2" key="1">
    <citation type="submission" date="2018-05" db="EMBL/GenBank/DDBJ databases">
        <title>Description of Sphingomonas pokkalii sp nov, isolated from the rhizosphere of saline tolerant pokkali rice and its draft genome analysis.</title>
        <authorList>
            <person name="Menon R."/>
            <person name="Kumari S."/>
            <person name="Rameshkumar N."/>
        </authorList>
    </citation>
    <scope>NUCLEOTIDE SEQUENCE [LARGE SCALE GENOMIC DNA]</scope>
    <source>
        <strain evidence="1 2">L3B27</strain>
    </source>
</reference>
<gene>
    <name evidence="1" type="ORF">DD559_11270</name>
</gene>
<evidence type="ECO:0008006" key="3">
    <source>
        <dbReference type="Google" id="ProtNLM"/>
    </source>
</evidence>
<dbReference type="Proteomes" id="UP000245890">
    <property type="component" value="Unassembled WGS sequence"/>
</dbReference>
<keyword evidence="2" id="KW-1185">Reference proteome</keyword>
<evidence type="ECO:0000313" key="2">
    <source>
        <dbReference type="Proteomes" id="UP000245890"/>
    </source>
</evidence>
<comment type="caution">
    <text evidence="1">The sequence shown here is derived from an EMBL/GenBank/DDBJ whole genome shotgun (WGS) entry which is preliminary data.</text>
</comment>